<gene>
    <name evidence="2" type="ORF">H9Q72_009722</name>
</gene>
<dbReference type="AlphaFoldDB" id="A0A9P7HM86"/>
<reference evidence="2" key="1">
    <citation type="journal article" date="2020" name="bioRxiv">
        <title>Historical genomics reveals the evolutionary mechanisms behind multiple outbreaks of the host-specific coffee wilt pathogen Fusarium xylarioides.</title>
        <authorList>
            <person name="Peck D."/>
            <person name="Nowell R.W."/>
            <person name="Flood J."/>
            <person name="Ryan M.J."/>
            <person name="Barraclough T.G."/>
        </authorList>
    </citation>
    <scope>NUCLEOTIDE SEQUENCE</scope>
    <source>
        <strain evidence="2">IMI 127659i</strain>
    </source>
</reference>
<protein>
    <recommendedName>
        <fullName evidence="1">Xaa-Pro dipeptidyl-peptidase C-terminal domain-containing protein</fullName>
    </recommendedName>
</protein>
<name>A0A9P7HM86_9HYPO</name>
<evidence type="ECO:0000313" key="3">
    <source>
        <dbReference type="Proteomes" id="UP000750502"/>
    </source>
</evidence>
<comment type="caution">
    <text evidence="2">The sequence shown here is derived from an EMBL/GenBank/DDBJ whole genome shotgun (WGS) entry which is preliminary data.</text>
</comment>
<dbReference type="GO" id="GO:0008239">
    <property type="term" value="F:dipeptidyl-peptidase activity"/>
    <property type="evidence" value="ECO:0007669"/>
    <property type="project" value="InterPro"/>
</dbReference>
<dbReference type="InterPro" id="IPR013736">
    <property type="entry name" value="Xaa-Pro_dipept_C"/>
</dbReference>
<accession>A0A9P7HM86</accession>
<sequence length="187" mass="21615">MYATASFSTSPHIEGLLRGFQLSRSSVKWLRWIVTQEWHDLYRQEKVNDLQRFFNKYMLDKGNGWEKTPRNVVEYQADSPSDNGCSFTYTFKEYTELCGISKAKVYMSTPDHDDMDVYVMLGKLNKNGEALWHQNIPKEDLPEGTTVDEIPNHNVWRYIGLTVAFVHPIAPSLMSPLQTLAQMNTTN</sequence>
<dbReference type="InterPro" id="IPR029058">
    <property type="entry name" value="AB_hydrolase_fold"/>
</dbReference>
<evidence type="ECO:0000259" key="1">
    <source>
        <dbReference type="Pfam" id="PF08530"/>
    </source>
</evidence>
<evidence type="ECO:0000313" key="2">
    <source>
        <dbReference type="EMBL" id="KAG5762170.1"/>
    </source>
</evidence>
<organism evidence="2 3">
    <name type="scientific">Fusarium xylarioides</name>
    <dbReference type="NCBI Taxonomy" id="221167"/>
    <lineage>
        <taxon>Eukaryota</taxon>
        <taxon>Fungi</taxon>
        <taxon>Dikarya</taxon>
        <taxon>Ascomycota</taxon>
        <taxon>Pezizomycotina</taxon>
        <taxon>Sordariomycetes</taxon>
        <taxon>Hypocreomycetidae</taxon>
        <taxon>Hypocreales</taxon>
        <taxon>Nectriaceae</taxon>
        <taxon>Fusarium</taxon>
        <taxon>Fusarium fujikuroi species complex</taxon>
    </lineage>
</organism>
<dbReference type="Pfam" id="PF08530">
    <property type="entry name" value="PepX_C"/>
    <property type="match status" value="1"/>
</dbReference>
<dbReference type="OrthoDB" id="2578740at2759"/>
<dbReference type="Gene3D" id="3.40.50.1820">
    <property type="entry name" value="alpha/beta hydrolase"/>
    <property type="match status" value="1"/>
</dbReference>
<dbReference type="Proteomes" id="UP000750502">
    <property type="component" value="Unassembled WGS sequence"/>
</dbReference>
<reference evidence="2" key="2">
    <citation type="submission" date="2020-10" db="EMBL/GenBank/DDBJ databases">
        <authorList>
            <person name="Peck L.D."/>
            <person name="Nowell R.W."/>
            <person name="Flood J."/>
            <person name="Ryan M.J."/>
            <person name="Barraclough T.G."/>
        </authorList>
    </citation>
    <scope>NUCLEOTIDE SEQUENCE</scope>
    <source>
        <strain evidence="2">IMI 127659i</strain>
    </source>
</reference>
<feature type="domain" description="Xaa-Pro dipeptidyl-peptidase C-terminal" evidence="1">
    <location>
        <begin position="61"/>
        <end position="130"/>
    </location>
</feature>
<keyword evidence="3" id="KW-1185">Reference proteome</keyword>
<dbReference type="EMBL" id="JADFTT010000393">
    <property type="protein sequence ID" value="KAG5762170.1"/>
    <property type="molecule type" value="Genomic_DNA"/>
</dbReference>
<proteinExistence type="predicted"/>